<dbReference type="Proteomes" id="UP000218231">
    <property type="component" value="Unassembled WGS sequence"/>
</dbReference>
<name>A0A2A2LPV1_9BILA</name>
<dbReference type="EMBL" id="LIAE01006522">
    <property type="protein sequence ID" value="PAV88262.1"/>
    <property type="molecule type" value="Genomic_DNA"/>
</dbReference>
<reference evidence="1 2" key="1">
    <citation type="journal article" date="2017" name="Curr. Biol.">
        <title>Genome architecture and evolution of a unichromosomal asexual nematode.</title>
        <authorList>
            <person name="Fradin H."/>
            <person name="Zegar C."/>
            <person name="Gutwein M."/>
            <person name="Lucas J."/>
            <person name="Kovtun M."/>
            <person name="Corcoran D."/>
            <person name="Baugh L.R."/>
            <person name="Kiontke K."/>
            <person name="Gunsalus K."/>
            <person name="Fitch D.H."/>
            <person name="Piano F."/>
        </authorList>
    </citation>
    <scope>NUCLEOTIDE SEQUENCE [LARGE SCALE GENOMIC DNA]</scope>
    <source>
        <strain evidence="1">PF1309</strain>
    </source>
</reference>
<gene>
    <name evidence="1" type="ORF">WR25_13131</name>
</gene>
<comment type="caution">
    <text evidence="1">The sequence shown here is derived from an EMBL/GenBank/DDBJ whole genome shotgun (WGS) entry which is preliminary data.</text>
</comment>
<keyword evidence="2" id="KW-1185">Reference proteome</keyword>
<dbReference type="AlphaFoldDB" id="A0A2A2LPV1"/>
<accession>A0A2A2LPV1</accession>
<organism evidence="1 2">
    <name type="scientific">Diploscapter pachys</name>
    <dbReference type="NCBI Taxonomy" id="2018661"/>
    <lineage>
        <taxon>Eukaryota</taxon>
        <taxon>Metazoa</taxon>
        <taxon>Ecdysozoa</taxon>
        <taxon>Nematoda</taxon>
        <taxon>Chromadorea</taxon>
        <taxon>Rhabditida</taxon>
        <taxon>Rhabditina</taxon>
        <taxon>Rhabditomorpha</taxon>
        <taxon>Rhabditoidea</taxon>
        <taxon>Rhabditidae</taxon>
        <taxon>Diploscapter</taxon>
    </lineage>
</organism>
<evidence type="ECO:0000313" key="2">
    <source>
        <dbReference type="Proteomes" id="UP000218231"/>
    </source>
</evidence>
<proteinExistence type="predicted"/>
<evidence type="ECO:0000313" key="1">
    <source>
        <dbReference type="EMBL" id="PAV88262.1"/>
    </source>
</evidence>
<protein>
    <submittedName>
        <fullName evidence="1">Uncharacterized protein</fullName>
    </submittedName>
</protein>
<sequence>MSYFKVAANGAAAIVSKTVIVAEKYIDYEQVIRIIKVQEEEEEKKRNPPLMPTPAVVSVQAPTAMLTSTNNISIPPIPNNRYIGDYPYSAMFEYTKPPYSGVHYSKKLYDETPFPNLEKPPKSPGSNIYRYRMAIPLAKLKEQIQRDFKLKDNIVNRYRE</sequence>